<dbReference type="RefSeq" id="WP_309726611.1">
    <property type="nucleotide sequence ID" value="NZ_JAVDQA010000001.1"/>
</dbReference>
<name>A0ABU1K553_9FLAO</name>
<protein>
    <submittedName>
        <fullName evidence="2">Uncharacterized protein</fullName>
    </submittedName>
</protein>
<reference evidence="2 3" key="1">
    <citation type="submission" date="2023-07" db="EMBL/GenBank/DDBJ databases">
        <title>Genomic Encyclopedia of Type Strains, Phase IV (KMG-IV): sequencing the most valuable type-strain genomes for metagenomic binning, comparative biology and taxonomic classification.</title>
        <authorList>
            <person name="Goeker M."/>
        </authorList>
    </citation>
    <scope>NUCLEOTIDE SEQUENCE [LARGE SCALE GENOMIC DNA]</scope>
    <source>
        <strain evidence="2 3">DSM 102814</strain>
    </source>
</reference>
<accession>A0ABU1K553</accession>
<keyword evidence="1" id="KW-0472">Membrane</keyword>
<organism evidence="2 3">
    <name type="scientific">Mesonia maritima</name>
    <dbReference type="NCBI Taxonomy" id="1793873"/>
    <lineage>
        <taxon>Bacteria</taxon>
        <taxon>Pseudomonadati</taxon>
        <taxon>Bacteroidota</taxon>
        <taxon>Flavobacteriia</taxon>
        <taxon>Flavobacteriales</taxon>
        <taxon>Flavobacteriaceae</taxon>
        <taxon>Mesonia</taxon>
    </lineage>
</organism>
<dbReference type="Proteomes" id="UP001257659">
    <property type="component" value="Unassembled WGS sequence"/>
</dbReference>
<keyword evidence="1" id="KW-1133">Transmembrane helix</keyword>
<proteinExistence type="predicted"/>
<keyword evidence="1" id="KW-0812">Transmembrane</keyword>
<comment type="caution">
    <text evidence="2">The sequence shown here is derived from an EMBL/GenBank/DDBJ whole genome shotgun (WGS) entry which is preliminary data.</text>
</comment>
<keyword evidence="3" id="KW-1185">Reference proteome</keyword>
<evidence type="ECO:0000313" key="3">
    <source>
        <dbReference type="Proteomes" id="UP001257659"/>
    </source>
</evidence>
<dbReference type="EMBL" id="JAVDQA010000001">
    <property type="protein sequence ID" value="MDR6299698.1"/>
    <property type="molecule type" value="Genomic_DNA"/>
</dbReference>
<evidence type="ECO:0000256" key="1">
    <source>
        <dbReference type="SAM" id="Phobius"/>
    </source>
</evidence>
<gene>
    <name evidence="2" type="ORF">GGR31_000314</name>
</gene>
<feature type="transmembrane region" description="Helical" evidence="1">
    <location>
        <begin position="6"/>
        <end position="25"/>
    </location>
</feature>
<evidence type="ECO:0000313" key="2">
    <source>
        <dbReference type="EMBL" id="MDR6299698.1"/>
    </source>
</evidence>
<sequence length="150" mass="17004">MDLSTSLMGIGFLALFMAPILMVINNQYKKTRQLKKQLSEVAKEKQLELLVIEITHRIVIGLDQQKKELVFAPITSDKLAFEHINLKDLTGEELLISETKQDGITEIRLHISENNTNHDLIFYNDSTDIGVDALASKLTAKKWEKLVALN</sequence>